<dbReference type="AlphaFoldDB" id="A0A392V7U4"/>
<organism evidence="1 2">
    <name type="scientific">Trifolium medium</name>
    <dbReference type="NCBI Taxonomy" id="97028"/>
    <lineage>
        <taxon>Eukaryota</taxon>
        <taxon>Viridiplantae</taxon>
        <taxon>Streptophyta</taxon>
        <taxon>Embryophyta</taxon>
        <taxon>Tracheophyta</taxon>
        <taxon>Spermatophyta</taxon>
        <taxon>Magnoliopsida</taxon>
        <taxon>eudicotyledons</taxon>
        <taxon>Gunneridae</taxon>
        <taxon>Pentapetalae</taxon>
        <taxon>rosids</taxon>
        <taxon>fabids</taxon>
        <taxon>Fabales</taxon>
        <taxon>Fabaceae</taxon>
        <taxon>Papilionoideae</taxon>
        <taxon>50 kb inversion clade</taxon>
        <taxon>NPAAA clade</taxon>
        <taxon>Hologalegina</taxon>
        <taxon>IRL clade</taxon>
        <taxon>Trifolieae</taxon>
        <taxon>Trifolium</taxon>
    </lineage>
</organism>
<evidence type="ECO:0000313" key="1">
    <source>
        <dbReference type="EMBL" id="MCI84344.1"/>
    </source>
</evidence>
<reference evidence="1 2" key="1">
    <citation type="journal article" date="2018" name="Front. Plant Sci.">
        <title>Red Clover (Trifolium pratense) and Zigzag Clover (T. medium) - A Picture of Genomic Similarities and Differences.</title>
        <authorList>
            <person name="Dluhosova J."/>
            <person name="Istvanek J."/>
            <person name="Nedelnik J."/>
            <person name="Repkova J."/>
        </authorList>
    </citation>
    <scope>NUCLEOTIDE SEQUENCE [LARGE SCALE GENOMIC DNA]</scope>
    <source>
        <strain evidence="2">cv. 10/8</strain>
        <tissue evidence="1">Leaf</tissue>
    </source>
</reference>
<dbReference type="Proteomes" id="UP000265520">
    <property type="component" value="Unassembled WGS sequence"/>
</dbReference>
<keyword evidence="2" id="KW-1185">Reference proteome</keyword>
<accession>A0A392V7U4</accession>
<dbReference type="EMBL" id="LXQA011088785">
    <property type="protein sequence ID" value="MCI84344.1"/>
    <property type="molecule type" value="Genomic_DNA"/>
</dbReference>
<proteinExistence type="predicted"/>
<feature type="non-terminal residue" evidence="1">
    <location>
        <position position="38"/>
    </location>
</feature>
<name>A0A392V7U4_9FABA</name>
<sequence>MLNYSHLRLMMKNLGSTLLLLACVLPLLVALAQALAYM</sequence>
<protein>
    <submittedName>
        <fullName evidence="1">Uncharacterized protein</fullName>
    </submittedName>
</protein>
<evidence type="ECO:0000313" key="2">
    <source>
        <dbReference type="Proteomes" id="UP000265520"/>
    </source>
</evidence>
<comment type="caution">
    <text evidence="1">The sequence shown here is derived from an EMBL/GenBank/DDBJ whole genome shotgun (WGS) entry which is preliminary data.</text>
</comment>